<keyword evidence="2 3" id="KW-0676">Redox-active center</keyword>
<proteinExistence type="inferred from homology"/>
<evidence type="ECO:0000313" key="5">
    <source>
        <dbReference type="EMBL" id="MST55323.1"/>
    </source>
</evidence>
<dbReference type="NCBIfam" id="NF001808">
    <property type="entry name" value="PRK00522.1"/>
    <property type="match status" value="1"/>
</dbReference>
<protein>
    <recommendedName>
        <fullName evidence="3">Thiol peroxidase</fullName>
        <shortName evidence="3">Tpx</shortName>
        <ecNumber evidence="3">1.11.1.24</ecNumber>
    </recommendedName>
    <alternativeName>
        <fullName evidence="3">Peroxiredoxin tpx</fullName>
        <shortName evidence="3">Prx</shortName>
    </alternativeName>
    <alternativeName>
        <fullName evidence="3">Thioredoxin peroxidase</fullName>
    </alternativeName>
    <alternativeName>
        <fullName evidence="3">Thioredoxin-dependent peroxiredoxin</fullName>
    </alternativeName>
</protein>
<comment type="miscellaneous">
    <text evidence="3">The active site is a conserved redox-active cysteine residue, the peroxidatic cysteine (C(P)), which makes the nucleophilic attack on the peroxide substrate. The peroxide oxidizes the C(P)-SH to cysteine sulfenic acid (C(P)-SOH), which then reacts with another cysteine residue, the resolving cysteine (C(R)), to form a disulfide bridge. The disulfide is subsequently reduced by an appropriate electron donor to complete the catalytic cycle. In this atypical 2-Cys peroxiredoxin, C(R) is present in the same subunit to form an intramolecular disulfide. The disulfide is subsequently reduced by thioredoxin.</text>
</comment>
<comment type="function">
    <text evidence="3">Thiol-specific peroxidase that catalyzes the reduction of hydrogen peroxide and organic hydroperoxides to water and alcohols, respectively. Plays a role in cell protection against oxidative stress by detoxifying peroxides.</text>
</comment>
<keyword evidence="1 3" id="KW-1015">Disulfide bond</keyword>
<dbReference type="InterPro" id="IPR013766">
    <property type="entry name" value="Thioredoxin_domain"/>
</dbReference>
<evidence type="ECO:0000256" key="2">
    <source>
        <dbReference type="ARBA" id="ARBA00023284"/>
    </source>
</evidence>
<keyword evidence="6" id="KW-1185">Reference proteome</keyword>
<evidence type="ECO:0000259" key="4">
    <source>
        <dbReference type="PROSITE" id="PS51352"/>
    </source>
</evidence>
<sequence>MQERKGVVAMKGNPLTLVGPELKVGDKAPDFAVVDTAMAPKSLKDYAGKIKVLSVTPSLDTPVCDLQATWFNEDAAELGDVYVLNVSMDLPFALKRYCAAKGFDKVATLSDHREASFGTAYGVLIKELRLLARAVFVVDRDDVIRYVEVVPEATDSIDYDKLLEAVKALA</sequence>
<dbReference type="GO" id="GO:0008379">
    <property type="term" value="F:thioredoxin peroxidase activity"/>
    <property type="evidence" value="ECO:0007669"/>
    <property type="project" value="UniProtKB-UniRule"/>
</dbReference>
<dbReference type="AlphaFoldDB" id="A0A6L5YAU3"/>
<dbReference type="Pfam" id="PF08534">
    <property type="entry name" value="Redoxin"/>
    <property type="match status" value="1"/>
</dbReference>
<accession>A0A6L5YAU3</accession>
<organism evidence="5 6">
    <name type="scientific">Pyramidobacter porci</name>
    <dbReference type="NCBI Taxonomy" id="2605789"/>
    <lineage>
        <taxon>Bacteria</taxon>
        <taxon>Thermotogati</taxon>
        <taxon>Synergistota</taxon>
        <taxon>Synergistia</taxon>
        <taxon>Synergistales</taxon>
        <taxon>Dethiosulfovibrionaceae</taxon>
        <taxon>Pyramidobacter</taxon>
    </lineage>
</organism>
<dbReference type="Gene3D" id="3.40.30.10">
    <property type="entry name" value="Glutaredoxin"/>
    <property type="match status" value="1"/>
</dbReference>
<dbReference type="SUPFAM" id="SSF52833">
    <property type="entry name" value="Thioredoxin-like"/>
    <property type="match status" value="1"/>
</dbReference>
<keyword evidence="3" id="KW-0049">Antioxidant</keyword>
<dbReference type="CDD" id="cd03014">
    <property type="entry name" value="PRX_Atyp2cys"/>
    <property type="match status" value="1"/>
</dbReference>
<name>A0A6L5YAU3_9BACT</name>
<comment type="similarity">
    <text evidence="3">Belongs to the peroxiredoxin family. Tpx subfamily.</text>
</comment>
<dbReference type="InterPro" id="IPR036249">
    <property type="entry name" value="Thioredoxin-like_sf"/>
</dbReference>
<evidence type="ECO:0000256" key="1">
    <source>
        <dbReference type="ARBA" id="ARBA00023157"/>
    </source>
</evidence>
<comment type="catalytic activity">
    <reaction evidence="3">
        <text>a hydroperoxide + [thioredoxin]-dithiol = an alcohol + [thioredoxin]-disulfide + H2O</text>
        <dbReference type="Rhea" id="RHEA:62620"/>
        <dbReference type="Rhea" id="RHEA-COMP:10698"/>
        <dbReference type="Rhea" id="RHEA-COMP:10700"/>
        <dbReference type="ChEBI" id="CHEBI:15377"/>
        <dbReference type="ChEBI" id="CHEBI:29950"/>
        <dbReference type="ChEBI" id="CHEBI:30879"/>
        <dbReference type="ChEBI" id="CHEBI:35924"/>
        <dbReference type="ChEBI" id="CHEBI:50058"/>
        <dbReference type="EC" id="1.11.1.24"/>
    </reaction>
</comment>
<evidence type="ECO:0000256" key="3">
    <source>
        <dbReference type="HAMAP-Rule" id="MF_00269"/>
    </source>
</evidence>
<evidence type="ECO:0000313" key="6">
    <source>
        <dbReference type="Proteomes" id="UP000473699"/>
    </source>
</evidence>
<comment type="caution">
    <text evidence="5">The sequence shown here is derived from an EMBL/GenBank/DDBJ whole genome shotgun (WGS) entry which is preliminary data.</text>
</comment>
<comment type="subunit">
    <text evidence="3">Homodimer.</text>
</comment>
<dbReference type="PANTHER" id="PTHR43110:SF1">
    <property type="entry name" value="THIOL PEROXIDASE"/>
    <property type="match status" value="1"/>
</dbReference>
<dbReference type="EC" id="1.11.1.24" evidence="3"/>
<dbReference type="HAMAP" id="MF_00269">
    <property type="entry name" value="Tpx"/>
    <property type="match status" value="1"/>
</dbReference>
<keyword evidence="3 5" id="KW-0560">Oxidoreductase</keyword>
<dbReference type="PROSITE" id="PS51352">
    <property type="entry name" value="THIOREDOXIN_2"/>
    <property type="match status" value="1"/>
</dbReference>
<dbReference type="InterPro" id="IPR050455">
    <property type="entry name" value="Tpx_Peroxidase_subfamily"/>
</dbReference>
<feature type="domain" description="Thioredoxin" evidence="4">
    <location>
        <begin position="22"/>
        <end position="170"/>
    </location>
</feature>
<dbReference type="InterPro" id="IPR013740">
    <property type="entry name" value="Redoxin"/>
</dbReference>
<keyword evidence="3 5" id="KW-0575">Peroxidase</keyword>
<feature type="active site" description="Cysteine sulfenic acid (-SOH) intermediate" evidence="3">
    <location>
        <position position="64"/>
    </location>
</feature>
<dbReference type="EMBL" id="VUNH01000004">
    <property type="protein sequence ID" value="MST55323.1"/>
    <property type="molecule type" value="Genomic_DNA"/>
</dbReference>
<dbReference type="InterPro" id="IPR002065">
    <property type="entry name" value="TPX"/>
</dbReference>
<feature type="disulfide bond" description="Redox-active" evidence="3">
    <location>
        <begin position="64"/>
        <end position="98"/>
    </location>
</feature>
<dbReference type="RefSeq" id="WP_154528430.1">
    <property type="nucleotide sequence ID" value="NZ_VUNH01000004.1"/>
</dbReference>
<dbReference type="Proteomes" id="UP000473699">
    <property type="component" value="Unassembled WGS sequence"/>
</dbReference>
<reference evidence="5 6" key="1">
    <citation type="submission" date="2019-08" db="EMBL/GenBank/DDBJ databases">
        <title>In-depth cultivation of the pig gut microbiome towards novel bacterial diversity and tailored functional studies.</title>
        <authorList>
            <person name="Wylensek D."/>
            <person name="Hitch T.C.A."/>
            <person name="Clavel T."/>
        </authorList>
    </citation>
    <scope>NUCLEOTIDE SEQUENCE [LARGE SCALE GENOMIC DNA]</scope>
    <source>
        <strain evidence="5 6">SM-530-WT-4B</strain>
    </source>
</reference>
<dbReference type="PANTHER" id="PTHR43110">
    <property type="entry name" value="THIOL PEROXIDASE"/>
    <property type="match status" value="1"/>
</dbReference>
<gene>
    <name evidence="3" type="primary">tpx</name>
    <name evidence="5" type="ORF">FYJ74_04655</name>
</gene>